<keyword evidence="2" id="KW-0472">Membrane</keyword>
<feature type="compositionally biased region" description="Basic and acidic residues" evidence="1">
    <location>
        <begin position="53"/>
        <end position="68"/>
    </location>
</feature>
<feature type="transmembrane region" description="Helical" evidence="2">
    <location>
        <begin position="104"/>
        <end position="126"/>
    </location>
</feature>
<dbReference type="Proteomes" id="UP001154420">
    <property type="component" value="Unassembled WGS sequence"/>
</dbReference>
<gene>
    <name evidence="3" type="ORF">D5281_05945</name>
</gene>
<evidence type="ECO:0000256" key="1">
    <source>
        <dbReference type="SAM" id="MobiDB-lite"/>
    </source>
</evidence>
<organism evidence="3 4">
    <name type="scientific">Parablautia muri</name>
    <dbReference type="NCBI Taxonomy" id="2320879"/>
    <lineage>
        <taxon>Bacteria</taxon>
        <taxon>Bacillati</taxon>
        <taxon>Bacillota</taxon>
        <taxon>Clostridia</taxon>
        <taxon>Lachnospirales</taxon>
        <taxon>Lachnospiraceae</taxon>
        <taxon>Parablautia</taxon>
    </lineage>
</organism>
<name>A0A9X5GSP3_9FIRM</name>
<dbReference type="AlphaFoldDB" id="A0A9X5GSP3"/>
<keyword evidence="2" id="KW-1133">Transmembrane helix</keyword>
<comment type="caution">
    <text evidence="3">The sequence shown here is derived from an EMBL/GenBank/DDBJ whole genome shotgun (WGS) entry which is preliminary data.</text>
</comment>
<evidence type="ECO:0000313" key="4">
    <source>
        <dbReference type="Proteomes" id="UP001154420"/>
    </source>
</evidence>
<dbReference type="EMBL" id="QZDT01000006">
    <property type="protein sequence ID" value="NBJ92142.1"/>
    <property type="molecule type" value="Genomic_DNA"/>
</dbReference>
<accession>A0A9X5GSP3</accession>
<sequence>MGWCPKCKSEYVSGITVCADCGCELVDELKEQKEDDTFELFGSERSALMENSMNRKEDDTVHSEKVSGEAEDEPFSFDEEDEPYQYRPVYINNEEKAEENRTSAYTLLIVGGLGIILVILFFLGIIDIKVSLINKYMITGVMGVLFVLFLIMGIISMKNFKVLKKKATSENNLTKEVQNWCIENLKRDTIDEILGLEGQQEELKYFQRFDYIKKAIKKQFLNLDEGYLDRLIEETYSGIFEEDGE</sequence>
<reference evidence="3" key="1">
    <citation type="submission" date="2018-09" db="EMBL/GenBank/DDBJ databases">
        <title>Murine metabolic-syndrome-specific gut microbial biobank.</title>
        <authorList>
            <person name="Liu C."/>
        </authorList>
    </citation>
    <scope>NUCLEOTIDE SEQUENCE</scope>
    <source>
        <strain evidence="3">D42-62</strain>
    </source>
</reference>
<proteinExistence type="predicted"/>
<evidence type="ECO:0000313" key="3">
    <source>
        <dbReference type="EMBL" id="NBJ92142.1"/>
    </source>
</evidence>
<dbReference type="OrthoDB" id="1739584at2"/>
<feature type="region of interest" description="Disordered" evidence="1">
    <location>
        <begin position="51"/>
        <end position="77"/>
    </location>
</feature>
<protein>
    <submittedName>
        <fullName evidence="3">Uncharacterized protein</fullName>
    </submittedName>
</protein>
<keyword evidence="2" id="KW-0812">Transmembrane</keyword>
<evidence type="ECO:0000256" key="2">
    <source>
        <dbReference type="SAM" id="Phobius"/>
    </source>
</evidence>
<feature type="transmembrane region" description="Helical" evidence="2">
    <location>
        <begin position="138"/>
        <end position="157"/>
    </location>
</feature>
<dbReference type="RefSeq" id="WP_160559211.1">
    <property type="nucleotide sequence ID" value="NZ_QZDT01000006.1"/>
</dbReference>
<keyword evidence="4" id="KW-1185">Reference proteome</keyword>